<evidence type="ECO:0000256" key="2">
    <source>
        <dbReference type="ARBA" id="ARBA00022737"/>
    </source>
</evidence>
<dbReference type="Pfam" id="PF21032">
    <property type="entry name" value="PROPPIN"/>
    <property type="match status" value="1"/>
</dbReference>
<evidence type="ECO:0008006" key="7">
    <source>
        <dbReference type="Google" id="ProtNLM"/>
    </source>
</evidence>
<evidence type="ECO:0000256" key="1">
    <source>
        <dbReference type="ARBA" id="ARBA00022574"/>
    </source>
</evidence>
<evidence type="ECO:0000313" key="6">
    <source>
        <dbReference type="Proteomes" id="UP001189429"/>
    </source>
</evidence>
<organism evidence="5 6">
    <name type="scientific">Prorocentrum cordatum</name>
    <dbReference type="NCBI Taxonomy" id="2364126"/>
    <lineage>
        <taxon>Eukaryota</taxon>
        <taxon>Sar</taxon>
        <taxon>Alveolata</taxon>
        <taxon>Dinophyceae</taxon>
        <taxon>Prorocentrales</taxon>
        <taxon>Prorocentraceae</taxon>
        <taxon>Prorocentrum</taxon>
    </lineage>
</organism>
<keyword evidence="1" id="KW-0853">WD repeat</keyword>
<name>A0ABN9QS02_9DINO</name>
<reference evidence="5" key="1">
    <citation type="submission" date="2023-10" db="EMBL/GenBank/DDBJ databases">
        <authorList>
            <person name="Chen Y."/>
            <person name="Shah S."/>
            <person name="Dougan E. K."/>
            <person name="Thang M."/>
            <person name="Chan C."/>
        </authorList>
    </citation>
    <scope>NUCLEOTIDE SEQUENCE [LARGE SCALE GENOMIC DNA]</scope>
</reference>
<proteinExistence type="inferred from homology"/>
<dbReference type="InterPro" id="IPR048720">
    <property type="entry name" value="PROPPIN"/>
</dbReference>
<comment type="caution">
    <text evidence="5">The sequence shown here is derived from an EMBL/GenBank/DDBJ whole genome shotgun (WGS) entry which is preliminary data.</text>
</comment>
<dbReference type="EMBL" id="CAUYUJ010004131">
    <property type="protein sequence ID" value="CAK0808288.1"/>
    <property type="molecule type" value="Genomic_DNA"/>
</dbReference>
<protein>
    <recommendedName>
        <fullName evidence="7">Autophagy-related protein 18</fullName>
    </recommendedName>
</protein>
<dbReference type="SUPFAM" id="SSF50978">
    <property type="entry name" value="WD40 repeat-like"/>
    <property type="match status" value="1"/>
</dbReference>
<keyword evidence="2" id="KW-0677">Repeat</keyword>
<keyword evidence="6" id="KW-1185">Reference proteome</keyword>
<dbReference type="InterPro" id="IPR036322">
    <property type="entry name" value="WD40_repeat_dom_sf"/>
</dbReference>
<accession>A0ABN9QS02</accession>
<dbReference type="Proteomes" id="UP001189429">
    <property type="component" value="Unassembled WGS sequence"/>
</dbReference>
<evidence type="ECO:0000256" key="4">
    <source>
        <dbReference type="SAM" id="MobiDB-lite"/>
    </source>
</evidence>
<dbReference type="PANTHER" id="PTHR11227">
    <property type="entry name" value="WD-REPEAT PROTEIN INTERACTING WITH PHOSPHOINOSIDES WIPI -RELATED"/>
    <property type="match status" value="1"/>
</dbReference>
<evidence type="ECO:0000256" key="3">
    <source>
        <dbReference type="ARBA" id="ARBA00025740"/>
    </source>
</evidence>
<sequence>QALCINPTGQLLATASSKGTVVRLFGLPALDLLYSFRRGTSPCRVFGLLFSRDSALVCASASSGTVHVFRNSEKVLGALPLESQDSTVGAAQREMAGRPAAESEDNEGGEFDDWDLVPEQPDRLLERMVNVPSHGESGGRTSKSTLQKLTAVSSYTAEHTARYAKSLLQMLPQECRQLLLDSPRAFAWVHLRDGDEEQPHDRCPA</sequence>
<feature type="region of interest" description="Disordered" evidence="4">
    <location>
        <begin position="86"/>
        <end position="113"/>
    </location>
</feature>
<feature type="non-terminal residue" evidence="5">
    <location>
        <position position="1"/>
    </location>
</feature>
<dbReference type="InterPro" id="IPR015943">
    <property type="entry name" value="WD40/YVTN_repeat-like_dom_sf"/>
</dbReference>
<dbReference type="Gene3D" id="2.130.10.10">
    <property type="entry name" value="YVTN repeat-like/Quinoprotein amine dehydrogenase"/>
    <property type="match status" value="1"/>
</dbReference>
<comment type="similarity">
    <text evidence="3">Belongs to the WD repeat PROPPIN family.</text>
</comment>
<gene>
    <name evidence="5" type="ORF">PCOR1329_LOCUS13927</name>
</gene>
<feature type="compositionally biased region" description="Acidic residues" evidence="4">
    <location>
        <begin position="102"/>
        <end position="113"/>
    </location>
</feature>
<feature type="non-terminal residue" evidence="5">
    <location>
        <position position="205"/>
    </location>
</feature>
<evidence type="ECO:0000313" key="5">
    <source>
        <dbReference type="EMBL" id="CAK0808288.1"/>
    </source>
</evidence>